<gene>
    <name evidence="1" type="ORF">ALQ84_200016</name>
</gene>
<proteinExistence type="predicted"/>
<evidence type="ECO:0000313" key="2">
    <source>
        <dbReference type="Proteomes" id="UP000278587"/>
    </source>
</evidence>
<sequence>MMKRTAITTLAFLIALPSIYWLLGEAAVMFEMASTGAKSRAELADDFGLGIIGLFIVAPATVIGAVITASFFWWRMRPRRRG</sequence>
<name>A0A0N8QU17_9PSED</name>
<dbReference type="Proteomes" id="UP000278587">
    <property type="component" value="Unassembled WGS sequence"/>
</dbReference>
<dbReference type="AlphaFoldDB" id="A0A0N8QU17"/>
<accession>A0A0N8QU17</accession>
<organism evidence="1 2">
    <name type="scientific">Pseudomonas caricapapayae</name>
    <dbReference type="NCBI Taxonomy" id="46678"/>
    <lineage>
        <taxon>Bacteria</taxon>
        <taxon>Pseudomonadati</taxon>
        <taxon>Pseudomonadota</taxon>
        <taxon>Gammaproteobacteria</taxon>
        <taxon>Pseudomonadales</taxon>
        <taxon>Pseudomonadaceae</taxon>
        <taxon>Pseudomonas</taxon>
    </lineage>
</organism>
<comment type="caution">
    <text evidence="1">The sequence shown here is derived from an EMBL/GenBank/DDBJ whole genome shotgun (WGS) entry which is preliminary data.</text>
</comment>
<protein>
    <submittedName>
        <fullName evidence="1">Uncharacterized protein</fullName>
    </submittedName>
</protein>
<dbReference type="OrthoDB" id="6981035at2"/>
<dbReference type="RefSeq" id="WP_055007526.1">
    <property type="nucleotide sequence ID" value="NZ_LJPW01000005.1"/>
</dbReference>
<dbReference type="EMBL" id="RBOC01000148">
    <property type="protein sequence ID" value="RMM06905.1"/>
    <property type="molecule type" value="Genomic_DNA"/>
</dbReference>
<evidence type="ECO:0000313" key="1">
    <source>
        <dbReference type="EMBL" id="RMM06905.1"/>
    </source>
</evidence>
<reference evidence="1 2" key="1">
    <citation type="submission" date="2018-08" db="EMBL/GenBank/DDBJ databases">
        <title>Recombination of ecologically and evolutionarily significant loci maintains genetic cohesion in the Pseudomonas syringae species complex.</title>
        <authorList>
            <person name="Dillon M."/>
            <person name="Thakur S."/>
            <person name="Almeida R.N.D."/>
            <person name="Weir B.S."/>
            <person name="Guttman D.S."/>
        </authorList>
    </citation>
    <scope>NUCLEOTIDE SEQUENCE [LARGE SCALE GENOMIC DNA]</scope>
    <source>
        <strain evidence="1 2">ICMP 4086</strain>
    </source>
</reference>